<proteinExistence type="predicted"/>
<dbReference type="PANTHER" id="PTHR35463">
    <property type="entry name" value="TRANSMEMBRANE PROTEIN"/>
    <property type="match status" value="1"/>
</dbReference>
<dbReference type="EMBL" id="OZ034820">
    <property type="protein sequence ID" value="CAL1404678.1"/>
    <property type="molecule type" value="Genomic_DNA"/>
</dbReference>
<accession>A0AAV2G4H1</accession>
<protein>
    <submittedName>
        <fullName evidence="2">Uncharacterized protein</fullName>
    </submittedName>
</protein>
<sequence length="141" mass="15432">MTYSVIVILMINLTIACNGDVSSQQQQQQQQQQPKVSLTKMASDTVSVLKASYRSSWDKVKNVIHDIQLQFSPPNLDFRSEDPKVGSGATTDRVIGAAEKSVEVGKHAVEETAEVAAKVVETTMQVTTDKVKGKKSSHEEL</sequence>
<evidence type="ECO:0000256" key="1">
    <source>
        <dbReference type="SAM" id="SignalP"/>
    </source>
</evidence>
<feature type="signal peptide" evidence="1">
    <location>
        <begin position="1"/>
        <end position="16"/>
    </location>
</feature>
<evidence type="ECO:0000313" key="3">
    <source>
        <dbReference type="Proteomes" id="UP001497516"/>
    </source>
</evidence>
<gene>
    <name evidence="2" type="ORF">LTRI10_LOCUS44511</name>
</gene>
<evidence type="ECO:0000313" key="2">
    <source>
        <dbReference type="EMBL" id="CAL1404678.1"/>
    </source>
</evidence>
<dbReference type="Proteomes" id="UP001497516">
    <property type="component" value="Chromosome 7"/>
</dbReference>
<organism evidence="2 3">
    <name type="scientific">Linum trigynum</name>
    <dbReference type="NCBI Taxonomy" id="586398"/>
    <lineage>
        <taxon>Eukaryota</taxon>
        <taxon>Viridiplantae</taxon>
        <taxon>Streptophyta</taxon>
        <taxon>Embryophyta</taxon>
        <taxon>Tracheophyta</taxon>
        <taxon>Spermatophyta</taxon>
        <taxon>Magnoliopsida</taxon>
        <taxon>eudicotyledons</taxon>
        <taxon>Gunneridae</taxon>
        <taxon>Pentapetalae</taxon>
        <taxon>rosids</taxon>
        <taxon>fabids</taxon>
        <taxon>Malpighiales</taxon>
        <taxon>Linaceae</taxon>
        <taxon>Linum</taxon>
    </lineage>
</organism>
<reference evidence="2 3" key="1">
    <citation type="submission" date="2024-04" db="EMBL/GenBank/DDBJ databases">
        <authorList>
            <person name="Fracassetti M."/>
        </authorList>
    </citation>
    <scope>NUCLEOTIDE SEQUENCE [LARGE SCALE GENOMIC DNA]</scope>
</reference>
<dbReference type="PANTHER" id="PTHR35463:SF10">
    <property type="entry name" value="TRANSMEMBRANE PROTEIN"/>
    <property type="match status" value="1"/>
</dbReference>
<dbReference type="AlphaFoldDB" id="A0AAV2G4H1"/>
<feature type="chain" id="PRO_5043909497" evidence="1">
    <location>
        <begin position="17"/>
        <end position="141"/>
    </location>
</feature>
<name>A0AAV2G4H1_9ROSI</name>
<keyword evidence="1" id="KW-0732">Signal</keyword>
<keyword evidence="3" id="KW-1185">Reference proteome</keyword>